<dbReference type="HAMAP" id="MF_01401">
    <property type="entry name" value="MsrA"/>
    <property type="match status" value="1"/>
</dbReference>
<evidence type="ECO:0000256" key="5">
    <source>
        <dbReference type="HAMAP-Rule" id="MF_01401"/>
    </source>
</evidence>
<comment type="caution">
    <text evidence="7">The sequence shown here is derived from an EMBL/GenBank/DDBJ whole genome shotgun (WGS) entry which is preliminary data.</text>
</comment>
<comment type="similarity">
    <text evidence="1 5">Belongs to the MsrA Met sulfoxide reductase family.</text>
</comment>
<accession>A0A7Z0ILP1</accession>
<evidence type="ECO:0000256" key="1">
    <source>
        <dbReference type="ARBA" id="ARBA00005591"/>
    </source>
</evidence>
<dbReference type="PANTHER" id="PTHR42799:SF2">
    <property type="entry name" value="MITOCHONDRIAL PEPTIDE METHIONINE SULFOXIDE REDUCTASE"/>
    <property type="match status" value="1"/>
</dbReference>
<dbReference type="EMBL" id="JACBZS010000001">
    <property type="protein sequence ID" value="NYI71825.1"/>
    <property type="molecule type" value="Genomic_DNA"/>
</dbReference>
<dbReference type="EC" id="1.8.4.11" evidence="5"/>
<dbReference type="Pfam" id="PF01625">
    <property type="entry name" value="PMSR"/>
    <property type="match status" value="1"/>
</dbReference>
<dbReference type="GO" id="GO:0008113">
    <property type="term" value="F:peptide-methionine (S)-S-oxide reductase activity"/>
    <property type="evidence" value="ECO:0007669"/>
    <property type="project" value="UniProtKB-UniRule"/>
</dbReference>
<comment type="catalytic activity">
    <reaction evidence="4 5">
        <text>[thioredoxin]-disulfide + L-methionine + H2O = L-methionine (S)-S-oxide + [thioredoxin]-dithiol</text>
        <dbReference type="Rhea" id="RHEA:19993"/>
        <dbReference type="Rhea" id="RHEA-COMP:10698"/>
        <dbReference type="Rhea" id="RHEA-COMP:10700"/>
        <dbReference type="ChEBI" id="CHEBI:15377"/>
        <dbReference type="ChEBI" id="CHEBI:29950"/>
        <dbReference type="ChEBI" id="CHEBI:50058"/>
        <dbReference type="ChEBI" id="CHEBI:57844"/>
        <dbReference type="ChEBI" id="CHEBI:58772"/>
        <dbReference type="EC" id="1.8.4.11"/>
    </reaction>
</comment>
<protein>
    <recommendedName>
        <fullName evidence="5">Peptide methionine sulfoxide reductase MsrA</fullName>
        <shortName evidence="5">Protein-methionine-S-oxide reductase</shortName>
        <ecNumber evidence="5">1.8.4.11</ecNumber>
    </recommendedName>
    <alternativeName>
        <fullName evidence="5">Peptide-methionine (S)-S-oxide reductase</fullName>
        <shortName evidence="5">Peptide Met(O) reductase</shortName>
    </alternativeName>
</protein>
<dbReference type="GO" id="GO:0034599">
    <property type="term" value="P:cellular response to oxidative stress"/>
    <property type="evidence" value="ECO:0007669"/>
    <property type="project" value="TreeGrafter"/>
</dbReference>
<dbReference type="GO" id="GO:0005737">
    <property type="term" value="C:cytoplasm"/>
    <property type="evidence" value="ECO:0007669"/>
    <property type="project" value="TreeGrafter"/>
</dbReference>
<dbReference type="PANTHER" id="PTHR42799">
    <property type="entry name" value="MITOCHONDRIAL PEPTIDE METHIONINE SULFOXIDE REDUCTASE"/>
    <property type="match status" value="1"/>
</dbReference>
<evidence type="ECO:0000259" key="6">
    <source>
        <dbReference type="Pfam" id="PF01625"/>
    </source>
</evidence>
<keyword evidence="2 5" id="KW-0560">Oxidoreductase</keyword>
<reference evidence="7 8" key="1">
    <citation type="submission" date="2020-07" db="EMBL/GenBank/DDBJ databases">
        <title>Sequencing the genomes of 1000 actinobacteria strains.</title>
        <authorList>
            <person name="Klenk H.-P."/>
        </authorList>
    </citation>
    <scope>NUCLEOTIDE SEQUENCE [LARGE SCALE GENOMIC DNA]</scope>
    <source>
        <strain evidence="7 8">DSM 103164</strain>
    </source>
</reference>
<dbReference type="FunFam" id="3.30.1060.10:FF:000001">
    <property type="entry name" value="Peptide methionine sulfoxide reductase MsrA"/>
    <property type="match status" value="1"/>
</dbReference>
<gene>
    <name evidence="5" type="primary">msrA</name>
    <name evidence="7" type="ORF">GGQ54_002385</name>
</gene>
<evidence type="ECO:0000313" key="7">
    <source>
        <dbReference type="EMBL" id="NYI71825.1"/>
    </source>
</evidence>
<dbReference type="InterPro" id="IPR036509">
    <property type="entry name" value="Met_Sox_Rdtase_MsrA_sf"/>
</dbReference>
<evidence type="ECO:0000313" key="8">
    <source>
        <dbReference type="Proteomes" id="UP000527616"/>
    </source>
</evidence>
<comment type="catalytic activity">
    <reaction evidence="3 5">
        <text>L-methionyl-[protein] + [thioredoxin]-disulfide + H2O = L-methionyl-(S)-S-oxide-[protein] + [thioredoxin]-dithiol</text>
        <dbReference type="Rhea" id="RHEA:14217"/>
        <dbReference type="Rhea" id="RHEA-COMP:10698"/>
        <dbReference type="Rhea" id="RHEA-COMP:10700"/>
        <dbReference type="Rhea" id="RHEA-COMP:12313"/>
        <dbReference type="Rhea" id="RHEA-COMP:12315"/>
        <dbReference type="ChEBI" id="CHEBI:15377"/>
        <dbReference type="ChEBI" id="CHEBI:16044"/>
        <dbReference type="ChEBI" id="CHEBI:29950"/>
        <dbReference type="ChEBI" id="CHEBI:44120"/>
        <dbReference type="ChEBI" id="CHEBI:50058"/>
        <dbReference type="EC" id="1.8.4.11"/>
    </reaction>
</comment>
<sequence length="230" mass="25649">MLFRNFTPEMVTADRALPGRDTPVLAPIPKHLAYGIPLDEVPEGSEVAYFGMGCFWGAERLYWLTDGVTNTGVGYQGGFTPNPTYEEVCSGRTGDAEVVKVAYDPNRVSFEELLKVFFENHNPTQGMRQGNDVGTQYRSLILTTTPEQFATAERVRDLYQQRFTDAGFGTITTEIVEASPFYWAEDYHQQYLIKNPGGYCNHGPNGVSCPVGVLRQDQVPSQESVLGREE</sequence>
<organism evidence="7 8">
    <name type="scientific">Naumannella cuiyingiana</name>
    <dbReference type="NCBI Taxonomy" id="1347891"/>
    <lineage>
        <taxon>Bacteria</taxon>
        <taxon>Bacillati</taxon>
        <taxon>Actinomycetota</taxon>
        <taxon>Actinomycetes</taxon>
        <taxon>Propionibacteriales</taxon>
        <taxon>Propionibacteriaceae</taxon>
        <taxon>Naumannella</taxon>
    </lineage>
</organism>
<comment type="function">
    <text evidence="5">Has an important function as a repair enzyme for proteins that have been inactivated by oxidation. Catalyzes the reversible oxidation-reduction of methionine sulfoxide in proteins to methionine.</text>
</comment>
<dbReference type="InterPro" id="IPR050162">
    <property type="entry name" value="MsrA_MetSO_reductase"/>
</dbReference>
<dbReference type="AlphaFoldDB" id="A0A7Z0ILP1"/>
<evidence type="ECO:0000256" key="4">
    <source>
        <dbReference type="ARBA" id="ARBA00048782"/>
    </source>
</evidence>
<dbReference type="Gene3D" id="3.30.1060.10">
    <property type="entry name" value="Peptide methionine sulphoxide reductase MsrA"/>
    <property type="match status" value="1"/>
</dbReference>
<name>A0A7Z0ILP1_9ACTN</name>
<evidence type="ECO:0000256" key="2">
    <source>
        <dbReference type="ARBA" id="ARBA00023002"/>
    </source>
</evidence>
<dbReference type="RefSeq" id="WP_218843849.1">
    <property type="nucleotide sequence ID" value="NZ_JACBZS010000001.1"/>
</dbReference>
<dbReference type="Proteomes" id="UP000527616">
    <property type="component" value="Unassembled WGS sequence"/>
</dbReference>
<dbReference type="NCBIfam" id="TIGR00401">
    <property type="entry name" value="msrA"/>
    <property type="match status" value="1"/>
</dbReference>
<proteinExistence type="inferred from homology"/>
<dbReference type="InterPro" id="IPR002569">
    <property type="entry name" value="Met_Sox_Rdtase_MsrA_dom"/>
</dbReference>
<feature type="active site" evidence="5">
    <location>
        <position position="54"/>
    </location>
</feature>
<evidence type="ECO:0000256" key="3">
    <source>
        <dbReference type="ARBA" id="ARBA00047806"/>
    </source>
</evidence>
<keyword evidence="8" id="KW-1185">Reference proteome</keyword>
<feature type="domain" description="Peptide methionine sulphoxide reductase MsrA" evidence="6">
    <location>
        <begin position="48"/>
        <end position="201"/>
    </location>
</feature>
<dbReference type="SUPFAM" id="SSF55068">
    <property type="entry name" value="Peptide methionine sulfoxide reductase"/>
    <property type="match status" value="1"/>
</dbReference>